<feature type="chain" id="PRO_5002230263" evidence="1">
    <location>
        <begin position="20"/>
        <end position="148"/>
    </location>
</feature>
<accession>A0A0D0Q584</accession>
<proteinExistence type="predicted"/>
<dbReference type="STRING" id="1123501.Wenmar_03796"/>
<organism evidence="2 3">
    <name type="scientific">Wenxinia marina DSM 24838</name>
    <dbReference type="NCBI Taxonomy" id="1123501"/>
    <lineage>
        <taxon>Bacteria</taxon>
        <taxon>Pseudomonadati</taxon>
        <taxon>Pseudomonadota</taxon>
        <taxon>Alphaproteobacteria</taxon>
        <taxon>Rhodobacterales</taxon>
        <taxon>Roseobacteraceae</taxon>
        <taxon>Wenxinia</taxon>
    </lineage>
</organism>
<dbReference type="RefSeq" id="WP_018303186.1">
    <property type="nucleotide sequence ID" value="NZ_KB902291.1"/>
</dbReference>
<comment type="caution">
    <text evidence="2">The sequence shown here is derived from an EMBL/GenBank/DDBJ whole genome shotgun (WGS) entry which is preliminary data.</text>
</comment>
<reference evidence="2 3" key="1">
    <citation type="submission" date="2013-01" db="EMBL/GenBank/DDBJ databases">
        <authorList>
            <person name="Fiebig A."/>
            <person name="Goeker M."/>
            <person name="Klenk H.-P.P."/>
        </authorList>
    </citation>
    <scope>NUCLEOTIDE SEQUENCE [LARGE SCALE GENOMIC DNA]</scope>
    <source>
        <strain evidence="2 3">DSM 24838</strain>
    </source>
</reference>
<evidence type="ECO:0000313" key="2">
    <source>
        <dbReference type="EMBL" id="KIQ67667.1"/>
    </source>
</evidence>
<evidence type="ECO:0000256" key="1">
    <source>
        <dbReference type="SAM" id="SignalP"/>
    </source>
</evidence>
<keyword evidence="3" id="KW-1185">Reference proteome</keyword>
<evidence type="ECO:0000313" key="3">
    <source>
        <dbReference type="Proteomes" id="UP000035100"/>
    </source>
</evidence>
<name>A0A0D0Q584_9RHOB</name>
<dbReference type="OrthoDB" id="7743910at2"/>
<feature type="signal peptide" evidence="1">
    <location>
        <begin position="1"/>
        <end position="19"/>
    </location>
</feature>
<sequence length="148" mass="15791">MRHALAALAVVATAAPAAACTLSRTCDPTPCPRDSLTLDMAGLGRAVALRSGTFETDRGRVRLSSAIYPGESHPVIHFTEGGAETSYRVTSEGWSVGGRQDAAIWQISIGRDGAVDALIYPDGLRRYTDYTNRLTYAGICSEVAGWTR</sequence>
<dbReference type="EMBL" id="AONG01000021">
    <property type="protein sequence ID" value="KIQ67667.1"/>
    <property type="molecule type" value="Genomic_DNA"/>
</dbReference>
<keyword evidence="1" id="KW-0732">Signal</keyword>
<gene>
    <name evidence="2" type="ORF">Wenmar_03796</name>
</gene>
<dbReference type="Proteomes" id="UP000035100">
    <property type="component" value="Unassembled WGS sequence"/>
</dbReference>
<dbReference type="AlphaFoldDB" id="A0A0D0Q584"/>
<protein>
    <submittedName>
        <fullName evidence="2">Uncharacterized protein</fullName>
    </submittedName>
</protein>